<dbReference type="EMBL" id="AAGK01000002">
    <property type="protein sequence ID" value="EAN32336.1"/>
    <property type="molecule type" value="Genomic_DNA"/>
</dbReference>
<protein>
    <recommendedName>
        <fullName evidence="2">Nuclear transport factor 2</fullName>
        <shortName evidence="2">NTF-2</shortName>
    </recommendedName>
</protein>
<dbReference type="GO" id="GO:0005737">
    <property type="term" value="C:cytoplasm"/>
    <property type="evidence" value="ECO:0007669"/>
    <property type="project" value="UniProtKB-SubCell"/>
</dbReference>
<keyword evidence="1 2" id="KW-0963">Cytoplasm</keyword>
<accession>Q4N687</accession>
<dbReference type="OMA" id="QFVEYYY"/>
<reference evidence="4 5" key="1">
    <citation type="journal article" date="2005" name="Science">
        <title>Genome sequence of Theileria parva, a bovine pathogen that transforms lymphocytes.</title>
        <authorList>
            <person name="Gardner M.J."/>
            <person name="Bishop R."/>
            <person name="Shah T."/>
            <person name="de Villiers E.P."/>
            <person name="Carlton J.M."/>
            <person name="Hall N."/>
            <person name="Ren Q."/>
            <person name="Paulsen I.T."/>
            <person name="Pain A."/>
            <person name="Berriman M."/>
            <person name="Wilson R.J.M."/>
            <person name="Sato S."/>
            <person name="Ralph S.A."/>
            <person name="Mann D.J."/>
            <person name="Xiong Z."/>
            <person name="Shallom S.J."/>
            <person name="Weidman J."/>
            <person name="Jiang L."/>
            <person name="Lynn J."/>
            <person name="Weaver B."/>
            <person name="Shoaibi A."/>
            <person name="Domingo A.R."/>
            <person name="Wasawo D."/>
            <person name="Crabtree J."/>
            <person name="Wortman J.R."/>
            <person name="Haas B."/>
            <person name="Angiuoli S.V."/>
            <person name="Creasy T.H."/>
            <person name="Lu C."/>
            <person name="Suh B."/>
            <person name="Silva J.C."/>
            <person name="Utterback T.R."/>
            <person name="Feldblyum T.V."/>
            <person name="Pertea M."/>
            <person name="Allen J."/>
            <person name="Nierman W.C."/>
            <person name="Taracha E.L.N."/>
            <person name="Salzberg S.L."/>
            <person name="White O.R."/>
            <person name="Fitzhugh H.A."/>
            <person name="Morzaria S."/>
            <person name="Venter J.C."/>
            <person name="Fraser C.M."/>
            <person name="Nene V."/>
        </authorList>
    </citation>
    <scope>NUCLEOTIDE SEQUENCE [LARGE SCALE GENOMIC DNA]</scope>
    <source>
        <strain evidence="4 5">Muguga</strain>
    </source>
</reference>
<keyword evidence="5" id="KW-1185">Reference proteome</keyword>
<dbReference type="GO" id="GO:0005635">
    <property type="term" value="C:nuclear envelope"/>
    <property type="evidence" value="ECO:0007669"/>
    <property type="project" value="UniProtKB-ARBA"/>
</dbReference>
<keyword evidence="2" id="KW-0539">Nucleus</keyword>
<comment type="function">
    <text evidence="2">Has a role in nuclear-cytoplasmic transport of proteins and mRNAs.</text>
</comment>
<dbReference type="SUPFAM" id="SSF54427">
    <property type="entry name" value="NTF2-like"/>
    <property type="match status" value="1"/>
</dbReference>
<dbReference type="AlphaFoldDB" id="Q4N687"/>
<dbReference type="InterPro" id="IPR045875">
    <property type="entry name" value="NTF2"/>
</dbReference>
<comment type="caution">
    <text evidence="4">The sequence shown here is derived from an EMBL/GenBank/DDBJ whole genome shotgun (WGS) entry which is preliminary data.</text>
</comment>
<dbReference type="CDD" id="cd00780">
    <property type="entry name" value="NTF2"/>
    <property type="match status" value="1"/>
</dbReference>
<dbReference type="PROSITE" id="PS50177">
    <property type="entry name" value="NTF2_DOMAIN"/>
    <property type="match status" value="1"/>
</dbReference>
<evidence type="ECO:0000313" key="4">
    <source>
        <dbReference type="EMBL" id="EAN32336.1"/>
    </source>
</evidence>
<dbReference type="eggNOG" id="KOG2104">
    <property type="taxonomic scope" value="Eukaryota"/>
</dbReference>
<dbReference type="InterPro" id="IPR018222">
    <property type="entry name" value="Nuclear_transport_factor_2_euk"/>
</dbReference>
<dbReference type="VEuPathDB" id="PiroplasmaDB:TpMuguga_02g00050"/>
<dbReference type="Gene3D" id="3.10.450.50">
    <property type="match status" value="1"/>
</dbReference>
<proteinExistence type="predicted"/>
<dbReference type="GO" id="GO:0006606">
    <property type="term" value="P:protein import into nucleus"/>
    <property type="evidence" value="ECO:0007669"/>
    <property type="project" value="UniProtKB-ARBA"/>
</dbReference>
<comment type="subcellular location">
    <subcellularLocation>
        <location evidence="2">Cytoplasm</location>
    </subcellularLocation>
    <subcellularLocation>
        <location evidence="2">Nucleus</location>
    </subcellularLocation>
</comment>
<dbReference type="KEGG" id="tpv:TP02_0050"/>
<feature type="domain" description="NTF2" evidence="3">
    <location>
        <begin position="12"/>
        <end position="121"/>
    </location>
</feature>
<evidence type="ECO:0000259" key="3">
    <source>
        <dbReference type="PROSITE" id="PS50177"/>
    </source>
</evidence>
<dbReference type="FunCoup" id="Q4N687">
    <property type="interactions" value="437"/>
</dbReference>
<dbReference type="Pfam" id="PF02136">
    <property type="entry name" value="NTF2"/>
    <property type="match status" value="1"/>
</dbReference>
<evidence type="ECO:0000313" key="5">
    <source>
        <dbReference type="Proteomes" id="UP000001949"/>
    </source>
</evidence>
<dbReference type="STRING" id="5875.Q4N687"/>
<dbReference type="Proteomes" id="UP000001949">
    <property type="component" value="Unassembled WGS sequence"/>
</dbReference>
<keyword evidence="2" id="KW-0653">Protein transport</keyword>
<sequence length="124" mass="14154">MSTDMNSNFSQIGLQFTKMYYHLMETDRRGLSQFYTNDSMMTFENNSFKGQAQILEKLLSNPSSKYAILTCDFQPSPNNGVVGFVMGDLSVDNNPPMKFAHMFQLFPNGNSYFVLNDIFRLCIG</sequence>
<dbReference type="GeneID" id="3501806"/>
<keyword evidence="2" id="KW-0813">Transport</keyword>
<dbReference type="FunFam" id="3.10.450.50:FF:000005">
    <property type="entry name" value="Nuclear transport factor 2"/>
    <property type="match status" value="1"/>
</dbReference>
<dbReference type="InterPro" id="IPR032710">
    <property type="entry name" value="NTF2-like_dom_sf"/>
</dbReference>
<evidence type="ECO:0000256" key="2">
    <source>
        <dbReference type="RuleBase" id="RU369002"/>
    </source>
</evidence>
<organism evidence="4 5">
    <name type="scientific">Theileria parva</name>
    <name type="common">East coast fever infection agent</name>
    <dbReference type="NCBI Taxonomy" id="5875"/>
    <lineage>
        <taxon>Eukaryota</taxon>
        <taxon>Sar</taxon>
        <taxon>Alveolata</taxon>
        <taxon>Apicomplexa</taxon>
        <taxon>Aconoidasida</taxon>
        <taxon>Piroplasmida</taxon>
        <taxon>Theileriidae</taxon>
        <taxon>Theileria</taxon>
    </lineage>
</organism>
<evidence type="ECO:0000256" key="1">
    <source>
        <dbReference type="ARBA" id="ARBA00022490"/>
    </source>
</evidence>
<dbReference type="InterPro" id="IPR002075">
    <property type="entry name" value="NTF2_dom"/>
</dbReference>
<dbReference type="GO" id="GO:0051028">
    <property type="term" value="P:mRNA transport"/>
    <property type="evidence" value="ECO:0007669"/>
    <property type="project" value="UniProtKB-UniRule"/>
</dbReference>
<gene>
    <name evidence="4" type="ordered locus">TP02_0050</name>
</gene>
<dbReference type="InParanoid" id="Q4N687"/>
<dbReference type="PANTHER" id="PTHR12612">
    <property type="entry name" value="NUCLEAR TRANSPORT FACTOR 2"/>
    <property type="match status" value="1"/>
</dbReference>
<name>Q4N687_THEPA</name>